<dbReference type="Pfam" id="PF08499">
    <property type="entry name" value="PDEase_I_N"/>
    <property type="match status" value="1"/>
</dbReference>
<evidence type="ECO:0000313" key="11">
    <source>
        <dbReference type="Proteomes" id="UP000549394"/>
    </source>
</evidence>
<dbReference type="EC" id="3.1.4.-" evidence="7"/>
<dbReference type="InterPro" id="IPR013706">
    <property type="entry name" value="PDE1_N"/>
</dbReference>
<feature type="binding site" evidence="6">
    <location>
        <position position="305"/>
    </location>
    <ligand>
        <name>Zn(2+)</name>
        <dbReference type="ChEBI" id="CHEBI:29105"/>
        <label>1</label>
    </ligand>
</feature>
<dbReference type="CDD" id="cd00077">
    <property type="entry name" value="HDc"/>
    <property type="match status" value="1"/>
</dbReference>
<feature type="binding site" evidence="5">
    <location>
        <position position="305"/>
    </location>
    <ligand>
        <name>AMP</name>
        <dbReference type="ChEBI" id="CHEBI:456215"/>
    </ligand>
</feature>
<proteinExistence type="inferred from homology"/>
<dbReference type="PRINTS" id="PR00387">
    <property type="entry name" value="PDIESTERASE1"/>
</dbReference>
<dbReference type="InterPro" id="IPR002073">
    <property type="entry name" value="PDEase_catalytic_dom"/>
</dbReference>
<sequence>MQKFYIYEYLRRLCDEDDELSEVEPDAVPSEVRDWLALTFTRSMSNIKRRGEEKPKFRTVAHAIRAGIMVDRIYRRMSSSVGLHVPPNVLLLLKNLDDWSFDVFSVNEAGDNHALKFVTYELLQRYDLIAKFKISTQVLESFLAQLESGYSKYTNPYHNLIHAADIAQTVHHILSQSSLAHWLTDLEVFATIIAACVHDFEHTGTTNNYHINTNSSVALLYNDKAVLENHHISAAFRLMREDEHNILSGLKPEEYREFRSLVIDMVLATDMSYHFQQIKNMKNMLSMPENIDKSKALSLVLHCADISHPAKDWELHVRWTERLLEEFFRQGDHEAELGLPYSPLCDRKNTLVAESQIGFIDFIVDPSFQVMGDMLEKILTPYSSTSRLHDGSITEEKTAEKTTSTASSARSSRSSSPRSRTPVTGMRFEVRRQWVECLTKNKSYWKERAIKDAELRKQSQTSNAENTTQNQSVPPPPPPPPPSSKEKTASAFPIATKTDNDIGKTKESIAESESRGTKTLSNIVASSSSTDDSTKGMSQMSN</sequence>
<dbReference type="PROSITE" id="PS00126">
    <property type="entry name" value="PDEASE_I_1"/>
    <property type="match status" value="1"/>
</dbReference>
<keyword evidence="1" id="KW-0140">cGMP</keyword>
<comment type="similarity">
    <text evidence="7">Belongs to the cyclic nucleotide phosphodiesterase family.</text>
</comment>
<dbReference type="InterPro" id="IPR023088">
    <property type="entry name" value="PDEase"/>
</dbReference>
<dbReference type="InterPro" id="IPR036971">
    <property type="entry name" value="PDEase_catalytic_dom_sf"/>
</dbReference>
<evidence type="ECO:0000256" key="2">
    <source>
        <dbReference type="ARBA" id="ARBA00022723"/>
    </source>
</evidence>
<evidence type="ECO:0000313" key="10">
    <source>
        <dbReference type="EMBL" id="CAD5122646.1"/>
    </source>
</evidence>
<name>A0A7I8W269_9ANNE</name>
<feature type="region of interest" description="Disordered" evidence="8">
    <location>
        <begin position="455"/>
        <end position="542"/>
    </location>
</feature>
<dbReference type="GO" id="GO:0004114">
    <property type="term" value="F:3',5'-cyclic-nucleotide phosphodiesterase activity"/>
    <property type="evidence" value="ECO:0007669"/>
    <property type="project" value="InterPro"/>
</dbReference>
<evidence type="ECO:0000256" key="7">
    <source>
        <dbReference type="RuleBase" id="RU363067"/>
    </source>
</evidence>
<feature type="active site" description="Proton donor" evidence="4">
    <location>
        <position position="158"/>
    </location>
</feature>
<feature type="compositionally biased region" description="Polar residues" evidence="8">
    <location>
        <begin position="517"/>
        <end position="542"/>
    </location>
</feature>
<dbReference type="Gene3D" id="1.10.1300.10">
    <property type="entry name" value="3'5'-cyclic nucleotide phosphodiesterase, catalytic domain"/>
    <property type="match status" value="1"/>
</dbReference>
<evidence type="ECO:0000256" key="3">
    <source>
        <dbReference type="ARBA" id="ARBA00022801"/>
    </source>
</evidence>
<evidence type="ECO:0000259" key="9">
    <source>
        <dbReference type="PROSITE" id="PS51845"/>
    </source>
</evidence>
<dbReference type="Pfam" id="PF00233">
    <property type="entry name" value="PDEase_I"/>
    <property type="match status" value="1"/>
</dbReference>
<evidence type="ECO:0000256" key="5">
    <source>
        <dbReference type="PIRSR" id="PIRSR623088-2"/>
    </source>
</evidence>
<feature type="compositionally biased region" description="Basic and acidic residues" evidence="8">
    <location>
        <begin position="498"/>
        <end position="516"/>
    </location>
</feature>
<feature type="binding site" evidence="5">
    <location>
        <position position="356"/>
    </location>
    <ligand>
        <name>AMP</name>
        <dbReference type="ChEBI" id="CHEBI:456215"/>
    </ligand>
</feature>
<feature type="compositionally biased region" description="Polar residues" evidence="8">
    <location>
        <begin position="458"/>
        <end position="472"/>
    </location>
</feature>
<dbReference type="OrthoDB" id="189220at2759"/>
<protein>
    <recommendedName>
        <fullName evidence="7">Phosphodiesterase</fullName>
        <ecNumber evidence="7">3.1.4.-</ecNumber>
    </recommendedName>
</protein>
<feature type="compositionally biased region" description="Pro residues" evidence="8">
    <location>
        <begin position="473"/>
        <end position="483"/>
    </location>
</feature>
<keyword evidence="2 6" id="KW-0479">Metal-binding</keyword>
<gene>
    <name evidence="10" type="ORF">DGYR_LOCUS10435</name>
</gene>
<feature type="region of interest" description="Disordered" evidence="8">
    <location>
        <begin position="386"/>
        <end position="424"/>
    </location>
</feature>
<dbReference type="GO" id="GO:0046872">
    <property type="term" value="F:metal ion binding"/>
    <property type="evidence" value="ECO:0007669"/>
    <property type="project" value="UniProtKB-KW"/>
</dbReference>
<dbReference type="SUPFAM" id="SSF109604">
    <property type="entry name" value="HD-domain/PDEase-like"/>
    <property type="match status" value="1"/>
</dbReference>
<feature type="binding site" evidence="5">
    <location>
        <begin position="158"/>
        <end position="162"/>
    </location>
    <ligand>
        <name>AMP</name>
        <dbReference type="ChEBI" id="CHEBI:456215"/>
    </ligand>
</feature>
<dbReference type="PROSITE" id="PS51845">
    <property type="entry name" value="PDEASE_I_2"/>
    <property type="match status" value="1"/>
</dbReference>
<comment type="caution">
    <text evidence="10">The sequence shown here is derived from an EMBL/GenBank/DDBJ whole genome shotgun (WGS) entry which is preliminary data.</text>
</comment>
<dbReference type="EMBL" id="CAJFCJ010000018">
    <property type="protein sequence ID" value="CAD5122646.1"/>
    <property type="molecule type" value="Genomic_DNA"/>
</dbReference>
<dbReference type="InterPro" id="IPR003607">
    <property type="entry name" value="HD/PDEase_dom"/>
</dbReference>
<dbReference type="Proteomes" id="UP000549394">
    <property type="component" value="Unassembled WGS sequence"/>
</dbReference>
<organism evidence="10 11">
    <name type="scientific">Dimorphilus gyrociliatus</name>
    <dbReference type="NCBI Taxonomy" id="2664684"/>
    <lineage>
        <taxon>Eukaryota</taxon>
        <taxon>Metazoa</taxon>
        <taxon>Spiralia</taxon>
        <taxon>Lophotrochozoa</taxon>
        <taxon>Annelida</taxon>
        <taxon>Polychaeta</taxon>
        <taxon>Polychaeta incertae sedis</taxon>
        <taxon>Dinophilidae</taxon>
        <taxon>Dimorphilus</taxon>
    </lineage>
</organism>
<keyword evidence="3 7" id="KW-0378">Hydrolase</keyword>
<dbReference type="AlphaFoldDB" id="A0A7I8W269"/>
<keyword evidence="11" id="KW-1185">Reference proteome</keyword>
<dbReference type="SMART" id="SM00471">
    <property type="entry name" value="HDc"/>
    <property type="match status" value="1"/>
</dbReference>
<dbReference type="InterPro" id="IPR023174">
    <property type="entry name" value="PDEase_CS"/>
</dbReference>
<dbReference type="FunFam" id="1.10.1300.10:FF:000032">
    <property type="entry name" value="Phosphodiesterase"/>
    <property type="match status" value="1"/>
</dbReference>
<reference evidence="10 11" key="1">
    <citation type="submission" date="2020-08" db="EMBL/GenBank/DDBJ databases">
        <authorList>
            <person name="Hejnol A."/>
        </authorList>
    </citation>
    <scope>NUCLEOTIDE SEQUENCE [LARGE SCALE GENOMIC DNA]</scope>
</reference>
<accession>A0A7I8W269</accession>
<dbReference type="GO" id="GO:0007165">
    <property type="term" value="P:signal transduction"/>
    <property type="evidence" value="ECO:0007669"/>
    <property type="project" value="InterPro"/>
</dbReference>
<feature type="binding site" evidence="6">
    <location>
        <position position="199"/>
    </location>
    <ligand>
        <name>Zn(2+)</name>
        <dbReference type="ChEBI" id="CHEBI:29105"/>
        <label>2</label>
    </ligand>
</feature>
<feature type="compositionally biased region" description="Basic and acidic residues" evidence="8">
    <location>
        <begin position="387"/>
        <end position="400"/>
    </location>
</feature>
<feature type="binding site" evidence="5">
    <location>
        <position position="199"/>
    </location>
    <ligand>
        <name>AMP</name>
        <dbReference type="ChEBI" id="CHEBI:456215"/>
    </ligand>
</feature>
<evidence type="ECO:0000256" key="6">
    <source>
        <dbReference type="PIRSR" id="PIRSR623088-3"/>
    </source>
</evidence>
<evidence type="ECO:0000256" key="4">
    <source>
        <dbReference type="PIRSR" id="PIRSR623088-1"/>
    </source>
</evidence>
<evidence type="ECO:0000256" key="1">
    <source>
        <dbReference type="ARBA" id="ARBA00022535"/>
    </source>
</evidence>
<evidence type="ECO:0000256" key="8">
    <source>
        <dbReference type="SAM" id="MobiDB-lite"/>
    </source>
</evidence>
<comment type="cofactor">
    <cofactor evidence="7">
        <name>a divalent metal cation</name>
        <dbReference type="ChEBI" id="CHEBI:60240"/>
    </cofactor>
    <text evidence="7">Binds 2 divalent metal cations per subunit. Site 1 may preferentially bind zinc ions, while site 2 has a preference for magnesium and/or manganese ions.</text>
</comment>
<feature type="binding site" evidence="6">
    <location>
        <position position="198"/>
    </location>
    <ligand>
        <name>Zn(2+)</name>
        <dbReference type="ChEBI" id="CHEBI:29105"/>
        <label>1</label>
    </ligand>
</feature>
<feature type="domain" description="PDEase" evidence="9">
    <location>
        <begin position="81"/>
        <end position="452"/>
    </location>
</feature>
<feature type="compositionally biased region" description="Low complexity" evidence="8">
    <location>
        <begin position="402"/>
        <end position="422"/>
    </location>
</feature>
<feature type="binding site" evidence="6">
    <location>
        <position position="199"/>
    </location>
    <ligand>
        <name>Zn(2+)</name>
        <dbReference type="ChEBI" id="CHEBI:29105"/>
        <label>1</label>
    </ligand>
</feature>
<feature type="binding site" evidence="6">
    <location>
        <position position="162"/>
    </location>
    <ligand>
        <name>Zn(2+)</name>
        <dbReference type="ChEBI" id="CHEBI:29105"/>
        <label>1</label>
    </ligand>
</feature>
<dbReference type="PANTHER" id="PTHR11347">
    <property type="entry name" value="CYCLIC NUCLEOTIDE PHOSPHODIESTERASE"/>
    <property type="match status" value="1"/>
</dbReference>